<dbReference type="PROSITE" id="PS51120">
    <property type="entry name" value="LDLRB"/>
    <property type="match status" value="8"/>
</dbReference>
<feature type="compositionally biased region" description="Basic and acidic residues" evidence="5">
    <location>
        <begin position="2218"/>
        <end position="2245"/>
    </location>
</feature>
<keyword evidence="10" id="KW-1185">Reference proteome</keyword>
<dbReference type="SMART" id="SM00202">
    <property type="entry name" value="SR"/>
    <property type="match status" value="4"/>
</dbReference>
<dbReference type="PROSITE" id="PS50026">
    <property type="entry name" value="EGF_3"/>
    <property type="match status" value="1"/>
</dbReference>
<sequence>IHAELRVRLRSGSTSNQGRVELFLNGTWGTICDDYWGIDEANVICRMLGYSEGAWSTHCCGWYDSSSKSRGYNSLTLICFGDSFRHTLSLGNRTEWRTFRSVIIRVIDKIGRPRTGSPICLITSMITHRIGRHEVLLPINHNFNKICDIIGYFLNQNKRNSKFGFLADKAGILSGQDRPILPSWVANQKAGFASNPAICETRQHHKILFSTLLVPSRVPQSSNPDGYFWHPTFCAFFQSRISSRFCYKIGIPRNHQLTLFFFLFVLGTVKNVIMVADSFYDEIYLSTLDSSDTTIVPLPVQNLTYPIGVDFDPFNNRIYWTDYSLGTVKRSLIDGSNQETIRSGIARPYGIALDLVAENVYWISRLDYTIEVSKLDGSNWKVLVSGLGISPDHIALDTSRGYMYWSEDGRIGGADMDGENQKVVAVLTYYYGFFDARGLAMDIQMNRIYFVSYWFEGLLYVDLNAGGKGNGPVQVLFMDYSFDHDYFLDPRGLALDDQYVYWNEYWNEKVYRINKTAFDGDLAVVASGMFSPRGMTVVKGKPNANPHPCLSTCSHLCLLKPGGYKCACPVKNPAICNESVHQTNLYGCSSNHSLYFSDQNSIKCIDLKSYNQTYVNVKTVKTELSDVGAVDIDRGERMIYWSDHAQWAISRMSLVTGYTEVIIRDNLGQVDGLAVEWESGLIYWTDYIFERIEVARVDGSHRKTLFTERLYNPRGIAVDPKSGYMFWTDWGLYYPKIERADLSGENRQVVFWSFWLYQLFPMSVVIDYEAERIYWMDAYDNYIDSTDYDGNNWRTVHYVSHNIFPADLALYGDNLYWVDRHSQSIQWFNKSRPLLVHNFGHLSDVFLTGAVVSDESRQPVAPPTNQPPCRINNGGCSHLCLVSLNGTYKCACPNGARELGPDGRNCNGNSKSPFVECIVRLRGSNASNEGRVEIYHQGKWGTICDDHWGYREATVICRMLNYSAAVYAVGYAHFGEANSSFPIWMDSVKCRGDEKTIAACRHEGWGTHDCAHSEDAGVVCYNGSIPPTEGIPTVAPGPHPELRVRLRSGSTSNQGRVELFLNGTWGTICDDYWGIDEANVICRMLGYSEGAWSTHCCGWYDSSSAPSQIWLDDVECVGDEQSIAACRHGGWGRHNCYHSEDVGVVCKYTPPPPPDKTLRLAGGYRSGEGRVEIFRDGHWGTVCDDFWDFKDAQVVCRSLGHERALLAPKFAAFGEGNGHIWLDNVHCVGNESSIEDCPHNGWGNNDCSHTEDASVICSNETVQIGAGDFLLSCEGGRKVCYYMSLEQPTPLNPMPLSIPLTISPFGVAYDSVEERIYWADADGNIHRAFLTDTTSQVVIKGISRPMGLEIDPIGRNIYVADQNENNIKVVKLDGSYETVIVDVDAPQGIALNSYLGFMYFASVGWNPQILQADMDGKNKTVLANLSSIGQTIIDLVVDIPGLRLFFSDQSNNVIRYIDLISLEVHTLLSGSGLHGPTGLVMLNDTLYWTAHQGGGMYEGFIFEADVTNRTVRMIADGFNKPAGLYAYNSRAPKTSAQTACQNNGECSQMCVVRPGGRTCLCQAGMKINEDGKTCTVADVLFVTDSYDNKIYMSSLSPDDTTIVPLQLKNLSFPLGVDFDPFEHRVYWTDHDHGFVERAFVDGRSQEIVHMGLSQPSGIALDLLGGNVYWISTGNLTVEVSKLDGSFRKLLVSNLSLYPEDIALDTMRGYMYWSSYGIIEGADMDGSNRRNITLLRHSFGQYDALGLALDVKMNRLYFVSYSLYGLFYINLDSAGSPYIPQSLLQSFFYFDVPHGVALDDQFVYWNEYYEEKVYRVNKTVAGGNIETVAAGIYSPFGLAVKKGTPTRNTDHPCMNANGYCTHLCLLSPRESGYQCACPDIGDGRECFTIPKPPTTTTTAPTTIAPTTVFIDYCEGDPCAHGAGCESSNGFYICSCVGYFGGVNCTIALEEENVVEVTFKGVTLDEFNLTVFIQAMVDALNQQCFEDPASCPISVESIVKREVSPNGPFTTDDIYITSPPEEVDGGVSLEYAVVKTTADGKQVPLQSESLAEVTSAKAAEIGKKLGATEVAAKPKPLTTTPTSEAQTGGTNGGMIAGVIVAVLLLVIIAAVGVWYFRVKRTRSTNIPYKKENDEEAPTGSIRRTTAFENPGYDSTGGLDIGGGGNYDDIAAVTFSPFEDFPDHTAATNQLYSTIGMTRISSSHDVNQNAEGGELAVKKITSDEKATQDHDAGALPKKEPLENEKAEQPHYATITINKNEESEENEPRYLTVLPSGREIANSEQVKVDLQENAEKSNSENGQTVLELDANYKQDKDPEV</sequence>
<reference evidence="9 10" key="1">
    <citation type="submission" date="2022-05" db="EMBL/GenBank/DDBJ databases">
        <authorList>
            <consortium name="Genoscope - CEA"/>
            <person name="William W."/>
        </authorList>
    </citation>
    <scope>NUCLEOTIDE SEQUENCE [LARGE SCALE GENOMIC DNA]</scope>
</reference>
<dbReference type="InterPro" id="IPR000033">
    <property type="entry name" value="LDLR_classB_rpt"/>
</dbReference>
<feature type="repeat" description="LDL-receptor class B" evidence="4">
    <location>
        <begin position="637"/>
        <end position="679"/>
    </location>
</feature>
<dbReference type="PROSITE" id="PS50287">
    <property type="entry name" value="SRCR_2"/>
    <property type="match status" value="4"/>
</dbReference>
<feature type="non-terminal residue" evidence="9">
    <location>
        <position position="1"/>
    </location>
</feature>
<dbReference type="Gene3D" id="2.120.10.30">
    <property type="entry name" value="TolB, C-terminal domain"/>
    <property type="match status" value="4"/>
</dbReference>
<feature type="disulfide bond" evidence="3">
    <location>
        <begin position="990"/>
        <end position="1000"/>
    </location>
</feature>
<evidence type="ECO:0000256" key="5">
    <source>
        <dbReference type="SAM" id="MobiDB-lite"/>
    </source>
</evidence>
<dbReference type="SMART" id="SM00181">
    <property type="entry name" value="EGF"/>
    <property type="match status" value="5"/>
</dbReference>
<dbReference type="PRINTS" id="PR00258">
    <property type="entry name" value="SPERACTRCPTR"/>
</dbReference>
<feature type="repeat" description="LDL-receptor class B" evidence="4">
    <location>
        <begin position="680"/>
        <end position="722"/>
    </location>
</feature>
<evidence type="ECO:0000256" key="4">
    <source>
        <dbReference type="PROSITE-ProRule" id="PRU00461"/>
    </source>
</evidence>
<evidence type="ECO:0000259" key="7">
    <source>
        <dbReference type="PROSITE" id="PS50026"/>
    </source>
</evidence>
<feature type="repeat" description="LDL-receptor class B" evidence="4">
    <location>
        <begin position="358"/>
        <end position="400"/>
    </location>
</feature>
<evidence type="ECO:0000256" key="3">
    <source>
        <dbReference type="PROSITE-ProRule" id="PRU00196"/>
    </source>
</evidence>
<organism evidence="9 10">
    <name type="scientific">Porites evermanni</name>
    <dbReference type="NCBI Taxonomy" id="104178"/>
    <lineage>
        <taxon>Eukaryota</taxon>
        <taxon>Metazoa</taxon>
        <taxon>Cnidaria</taxon>
        <taxon>Anthozoa</taxon>
        <taxon>Hexacorallia</taxon>
        <taxon>Scleractinia</taxon>
        <taxon>Fungiina</taxon>
        <taxon>Poritidae</taxon>
        <taxon>Porites</taxon>
    </lineage>
</organism>
<feature type="repeat" description="LDL-receptor class B" evidence="4">
    <location>
        <begin position="771"/>
        <end position="814"/>
    </location>
</feature>
<evidence type="ECO:0000259" key="8">
    <source>
        <dbReference type="PROSITE" id="PS50287"/>
    </source>
</evidence>
<feature type="disulfide bond" evidence="3">
    <location>
        <begin position="1116"/>
        <end position="1126"/>
    </location>
</feature>
<feature type="domain" description="SRCR" evidence="8">
    <location>
        <begin position="919"/>
        <end position="1021"/>
    </location>
</feature>
<keyword evidence="6" id="KW-1133">Transmembrane helix</keyword>
<accession>A0ABN8SVW4</accession>
<dbReference type="SUPFAM" id="SSF57196">
    <property type="entry name" value="EGF/Laminin"/>
    <property type="match status" value="3"/>
</dbReference>
<evidence type="ECO:0000313" key="10">
    <source>
        <dbReference type="Proteomes" id="UP001159427"/>
    </source>
</evidence>
<protein>
    <submittedName>
        <fullName evidence="9">Uncharacterized protein</fullName>
    </submittedName>
</protein>
<feature type="disulfide bond" evidence="2">
    <location>
        <begin position="1934"/>
        <end position="1943"/>
    </location>
</feature>
<dbReference type="Pfam" id="PF00530">
    <property type="entry name" value="SRCR"/>
    <property type="match status" value="4"/>
</dbReference>
<dbReference type="Proteomes" id="UP001159427">
    <property type="component" value="Unassembled WGS sequence"/>
</dbReference>
<feature type="region of interest" description="Disordered" evidence="5">
    <location>
        <begin position="2218"/>
        <end position="2316"/>
    </location>
</feature>
<dbReference type="InterPro" id="IPR036772">
    <property type="entry name" value="SRCR-like_dom_sf"/>
</dbReference>
<feature type="domain" description="SRCR" evidence="8">
    <location>
        <begin position="7"/>
        <end position="53"/>
    </location>
</feature>
<feature type="transmembrane region" description="Helical" evidence="6">
    <location>
        <begin position="2092"/>
        <end position="2114"/>
    </location>
</feature>
<evidence type="ECO:0000256" key="2">
    <source>
        <dbReference type="PROSITE-ProRule" id="PRU00076"/>
    </source>
</evidence>
<dbReference type="PANTHER" id="PTHR46513">
    <property type="entry name" value="VITELLOGENIN RECEPTOR-LIKE PROTEIN-RELATED-RELATED"/>
    <property type="match status" value="1"/>
</dbReference>
<keyword evidence="6" id="KW-0812">Transmembrane</keyword>
<feature type="repeat" description="LDL-receptor class B" evidence="4">
    <location>
        <begin position="316"/>
        <end position="357"/>
    </location>
</feature>
<keyword evidence="6" id="KW-0472">Membrane</keyword>
<comment type="caution">
    <text evidence="9">The sequence shown here is derived from an EMBL/GenBank/DDBJ whole genome shotgun (WGS) entry which is preliminary data.</text>
</comment>
<feature type="domain" description="SRCR" evidence="8">
    <location>
        <begin position="1044"/>
        <end position="1147"/>
    </location>
</feature>
<name>A0ABN8SVW4_9CNID</name>
<evidence type="ECO:0000256" key="1">
    <source>
        <dbReference type="ARBA" id="ARBA00023157"/>
    </source>
</evidence>
<feature type="disulfide bond" evidence="3">
    <location>
        <begin position="1196"/>
        <end position="1257"/>
    </location>
</feature>
<feature type="disulfide bond" evidence="3">
    <location>
        <begin position="1183"/>
        <end position="1247"/>
    </location>
</feature>
<dbReference type="InterPro" id="IPR000742">
    <property type="entry name" value="EGF"/>
</dbReference>
<dbReference type="CDD" id="cd00054">
    <property type="entry name" value="EGF_CA"/>
    <property type="match status" value="1"/>
</dbReference>
<feature type="repeat" description="LDL-receptor class B" evidence="4">
    <location>
        <begin position="723"/>
        <end position="770"/>
    </location>
</feature>
<dbReference type="InterPro" id="IPR001190">
    <property type="entry name" value="SRCR"/>
</dbReference>
<dbReference type="Pfam" id="PF00058">
    <property type="entry name" value="Ldl_recept_b"/>
    <property type="match status" value="3"/>
</dbReference>
<dbReference type="SUPFAM" id="SSF63825">
    <property type="entry name" value="YWTD domain"/>
    <property type="match status" value="4"/>
</dbReference>
<dbReference type="SUPFAM" id="SSF56487">
    <property type="entry name" value="SRCR-like"/>
    <property type="match status" value="4"/>
</dbReference>
<gene>
    <name evidence="9" type="ORF">PEVE_00030765</name>
</gene>
<feature type="repeat" description="LDL-receptor class B" evidence="4">
    <location>
        <begin position="1665"/>
        <end position="1707"/>
    </location>
</feature>
<keyword evidence="1 3" id="KW-1015">Disulfide bond</keyword>
<feature type="repeat" description="LDL-receptor class B" evidence="4">
    <location>
        <begin position="1623"/>
        <end position="1664"/>
    </location>
</feature>
<evidence type="ECO:0000256" key="6">
    <source>
        <dbReference type="SAM" id="Phobius"/>
    </source>
</evidence>
<comment type="caution">
    <text evidence="3">Lacks conserved residue(s) required for the propagation of feature annotation.</text>
</comment>
<dbReference type="InterPro" id="IPR011042">
    <property type="entry name" value="6-blade_b-propeller_TolB-like"/>
</dbReference>
<dbReference type="EMBL" id="CALNXI010004374">
    <property type="protein sequence ID" value="CAH3195678.1"/>
    <property type="molecule type" value="Genomic_DNA"/>
</dbReference>
<dbReference type="PANTHER" id="PTHR46513:SF13">
    <property type="entry name" value="EGF-LIKE DOMAIN-CONTAINING PROTEIN"/>
    <property type="match status" value="1"/>
</dbReference>
<proteinExistence type="predicted"/>
<feature type="disulfide bond" evidence="3">
    <location>
        <begin position="1227"/>
        <end position="1237"/>
    </location>
</feature>
<dbReference type="InterPro" id="IPR050778">
    <property type="entry name" value="Cueball_EGF_LRP_Nidogen"/>
</dbReference>
<dbReference type="PROSITE" id="PS00420">
    <property type="entry name" value="SRCR_1"/>
    <property type="match status" value="3"/>
</dbReference>
<feature type="domain" description="EGF-like" evidence="7">
    <location>
        <begin position="1908"/>
        <end position="1944"/>
    </location>
</feature>
<dbReference type="Gene3D" id="2.10.25.10">
    <property type="entry name" value="Laminin"/>
    <property type="match status" value="1"/>
</dbReference>
<dbReference type="SMART" id="SM00135">
    <property type="entry name" value="LY"/>
    <property type="match status" value="16"/>
</dbReference>
<feature type="domain" description="SRCR" evidence="8">
    <location>
        <begin position="1158"/>
        <end position="1258"/>
    </location>
</feature>
<dbReference type="PROSITE" id="PS00022">
    <property type="entry name" value="EGF_1"/>
    <property type="match status" value="1"/>
</dbReference>
<keyword evidence="2" id="KW-0245">EGF-like domain</keyword>
<feature type="compositionally biased region" description="Basic and acidic residues" evidence="5">
    <location>
        <begin position="2282"/>
        <end position="2294"/>
    </location>
</feature>
<feature type="compositionally biased region" description="Basic and acidic residues" evidence="5">
    <location>
        <begin position="2306"/>
        <end position="2316"/>
    </location>
</feature>
<evidence type="ECO:0000313" key="9">
    <source>
        <dbReference type="EMBL" id="CAH3195678.1"/>
    </source>
</evidence>
<dbReference type="Pfam" id="PF14670">
    <property type="entry name" value="FXa_inhibition"/>
    <property type="match status" value="2"/>
</dbReference>
<dbReference type="Gene3D" id="3.10.250.10">
    <property type="entry name" value="SRCR-like domain"/>
    <property type="match status" value="4"/>
</dbReference>